<dbReference type="InterPro" id="IPR002347">
    <property type="entry name" value="SDR_fam"/>
</dbReference>
<dbReference type="SUPFAM" id="SSF51735">
    <property type="entry name" value="NAD(P)-binding Rossmann-fold domains"/>
    <property type="match status" value="1"/>
</dbReference>
<keyword evidence="2" id="KW-0560">Oxidoreductase</keyword>
<evidence type="ECO:0000313" key="4">
    <source>
        <dbReference type="Proteomes" id="UP001595956"/>
    </source>
</evidence>
<reference evidence="4" key="1">
    <citation type="journal article" date="2019" name="Int. J. Syst. Evol. Microbiol.">
        <title>The Global Catalogue of Microorganisms (GCM) 10K type strain sequencing project: providing services to taxonomists for standard genome sequencing and annotation.</title>
        <authorList>
            <consortium name="The Broad Institute Genomics Platform"/>
            <consortium name="The Broad Institute Genome Sequencing Center for Infectious Disease"/>
            <person name="Wu L."/>
            <person name="Ma J."/>
        </authorList>
    </citation>
    <scope>NUCLEOTIDE SEQUENCE [LARGE SCALE GENOMIC DNA]</scope>
    <source>
        <strain evidence="4">KACC 13778</strain>
    </source>
</reference>
<accession>A0ABW0N7Q9</accession>
<organism evidence="3 4">
    <name type="scientific">Nocardioides caricicola</name>
    <dbReference type="NCBI Taxonomy" id="634770"/>
    <lineage>
        <taxon>Bacteria</taxon>
        <taxon>Bacillati</taxon>
        <taxon>Actinomycetota</taxon>
        <taxon>Actinomycetes</taxon>
        <taxon>Propionibacteriales</taxon>
        <taxon>Nocardioidaceae</taxon>
        <taxon>Nocardioides</taxon>
    </lineage>
</organism>
<gene>
    <name evidence="3" type="ORF">ACFPKY_17770</name>
</gene>
<dbReference type="Gene3D" id="3.40.50.720">
    <property type="entry name" value="NAD(P)-binding Rossmann-like Domain"/>
    <property type="match status" value="1"/>
</dbReference>
<evidence type="ECO:0000256" key="2">
    <source>
        <dbReference type="ARBA" id="ARBA00023002"/>
    </source>
</evidence>
<dbReference type="PRINTS" id="PR00080">
    <property type="entry name" value="SDRFAMILY"/>
</dbReference>
<dbReference type="RefSeq" id="WP_345174580.1">
    <property type="nucleotide sequence ID" value="NZ_BAABFQ010000005.1"/>
</dbReference>
<protein>
    <submittedName>
        <fullName evidence="3">SDR family oxidoreductase</fullName>
    </submittedName>
</protein>
<dbReference type="PANTHER" id="PTHR43639">
    <property type="entry name" value="OXIDOREDUCTASE, SHORT-CHAIN DEHYDROGENASE/REDUCTASE FAMILY (AFU_ORTHOLOGUE AFUA_5G02870)"/>
    <property type="match status" value="1"/>
</dbReference>
<comment type="caution">
    <text evidence="3">The sequence shown here is derived from an EMBL/GenBank/DDBJ whole genome shotgun (WGS) entry which is preliminary data.</text>
</comment>
<keyword evidence="4" id="KW-1185">Reference proteome</keyword>
<evidence type="ECO:0000313" key="3">
    <source>
        <dbReference type="EMBL" id="MFC5494964.1"/>
    </source>
</evidence>
<dbReference type="InterPro" id="IPR036291">
    <property type="entry name" value="NAD(P)-bd_dom_sf"/>
</dbReference>
<proteinExistence type="inferred from homology"/>
<sequence length="242" mass="24173">MKTLITGGTRGIGAATALRLARDGHDLVLGYARDDRAAEEARLAVEDAGGHCTVVRTDLTDPAGVDRLFAAAGPVTGVVNNAGATLHIGKLAETPPDVIAATVDLNLTSALLVARAAVRAMGTSYGGSGGVLVNVSSGAATLGSANEYVQYAASKAGVDTLTVGLAQEVAGDGIRVVGVAPGIVRTSIHADAGEPGRIDRVGPLVPLGRAGEPGEVADAIAWLMSDEASYVTGTTLRVAGGR</sequence>
<dbReference type="Proteomes" id="UP001595956">
    <property type="component" value="Unassembled WGS sequence"/>
</dbReference>
<dbReference type="PANTHER" id="PTHR43639:SF1">
    <property type="entry name" value="SHORT-CHAIN DEHYDROGENASE_REDUCTASE FAMILY PROTEIN"/>
    <property type="match status" value="1"/>
</dbReference>
<dbReference type="CDD" id="cd05233">
    <property type="entry name" value="SDR_c"/>
    <property type="match status" value="1"/>
</dbReference>
<name>A0ABW0N7Q9_9ACTN</name>
<comment type="similarity">
    <text evidence="1">Belongs to the short-chain dehydrogenases/reductases (SDR) family.</text>
</comment>
<dbReference type="Pfam" id="PF13561">
    <property type="entry name" value="adh_short_C2"/>
    <property type="match status" value="1"/>
</dbReference>
<evidence type="ECO:0000256" key="1">
    <source>
        <dbReference type="ARBA" id="ARBA00006484"/>
    </source>
</evidence>
<dbReference type="EMBL" id="JBHSMD010000006">
    <property type="protein sequence ID" value="MFC5494964.1"/>
    <property type="molecule type" value="Genomic_DNA"/>
</dbReference>
<dbReference type="PRINTS" id="PR00081">
    <property type="entry name" value="GDHRDH"/>
</dbReference>